<proteinExistence type="predicted"/>
<keyword evidence="3" id="KW-1185">Reference proteome</keyword>
<gene>
    <name evidence="2" type="ORF">AMECASPLE_000362</name>
</gene>
<evidence type="ECO:0008006" key="4">
    <source>
        <dbReference type="Google" id="ProtNLM"/>
    </source>
</evidence>
<feature type="transmembrane region" description="Helical" evidence="1">
    <location>
        <begin position="60"/>
        <end position="80"/>
    </location>
</feature>
<dbReference type="Proteomes" id="UP001469553">
    <property type="component" value="Unassembled WGS sequence"/>
</dbReference>
<keyword evidence="1" id="KW-1133">Transmembrane helix</keyword>
<evidence type="ECO:0000313" key="3">
    <source>
        <dbReference type="Proteomes" id="UP001469553"/>
    </source>
</evidence>
<keyword evidence="1" id="KW-0812">Transmembrane</keyword>
<name>A0ABV0YJR6_9TELE</name>
<dbReference type="EMBL" id="JAHRIP010037630">
    <property type="protein sequence ID" value="MEQ2294099.1"/>
    <property type="molecule type" value="Genomic_DNA"/>
</dbReference>
<evidence type="ECO:0000256" key="1">
    <source>
        <dbReference type="SAM" id="Phobius"/>
    </source>
</evidence>
<reference evidence="2 3" key="1">
    <citation type="submission" date="2021-06" db="EMBL/GenBank/DDBJ databases">
        <authorList>
            <person name="Palmer J.M."/>
        </authorList>
    </citation>
    <scope>NUCLEOTIDE SEQUENCE [LARGE SCALE GENOMIC DNA]</scope>
    <source>
        <strain evidence="2 3">AS_MEX2019</strain>
        <tissue evidence="2">Muscle</tissue>
    </source>
</reference>
<protein>
    <recommendedName>
        <fullName evidence="4">Secreted protein</fullName>
    </recommendedName>
</protein>
<sequence length="119" mass="13190">MVDLLLITAIMCPPGSRCMFSHVFCASAASGLVAFSNKLKRSTVTETCALSLVWPTTQGYKWLTVIPANVLFFVSFLFFIHNVNSVCRSEKSSNSLASCLNHLLFEHVGFMCVWMCVTI</sequence>
<accession>A0ABV0YJR6</accession>
<keyword evidence="1" id="KW-0472">Membrane</keyword>
<evidence type="ECO:0000313" key="2">
    <source>
        <dbReference type="EMBL" id="MEQ2294099.1"/>
    </source>
</evidence>
<organism evidence="2 3">
    <name type="scientific">Ameca splendens</name>
    <dbReference type="NCBI Taxonomy" id="208324"/>
    <lineage>
        <taxon>Eukaryota</taxon>
        <taxon>Metazoa</taxon>
        <taxon>Chordata</taxon>
        <taxon>Craniata</taxon>
        <taxon>Vertebrata</taxon>
        <taxon>Euteleostomi</taxon>
        <taxon>Actinopterygii</taxon>
        <taxon>Neopterygii</taxon>
        <taxon>Teleostei</taxon>
        <taxon>Neoteleostei</taxon>
        <taxon>Acanthomorphata</taxon>
        <taxon>Ovalentaria</taxon>
        <taxon>Atherinomorphae</taxon>
        <taxon>Cyprinodontiformes</taxon>
        <taxon>Goodeidae</taxon>
        <taxon>Ameca</taxon>
    </lineage>
</organism>
<comment type="caution">
    <text evidence="2">The sequence shown here is derived from an EMBL/GenBank/DDBJ whole genome shotgun (WGS) entry which is preliminary data.</text>
</comment>